<organism evidence="1 2">
    <name type="scientific">Enterobacillus tribolii</name>
    <dbReference type="NCBI Taxonomy" id="1487935"/>
    <lineage>
        <taxon>Bacteria</taxon>
        <taxon>Pseudomonadati</taxon>
        <taxon>Pseudomonadota</taxon>
        <taxon>Gammaproteobacteria</taxon>
        <taxon>Enterobacterales</taxon>
        <taxon>Hafniaceae</taxon>
        <taxon>Enterobacillus</taxon>
    </lineage>
</organism>
<reference evidence="1 2" key="1">
    <citation type="submission" date="2018-07" db="EMBL/GenBank/DDBJ databases">
        <title>Genomic Encyclopedia of Type Strains, Phase IV (KMG-IV): sequencing the most valuable type-strain genomes for metagenomic binning, comparative biology and taxonomic classification.</title>
        <authorList>
            <person name="Goeker M."/>
        </authorList>
    </citation>
    <scope>NUCLEOTIDE SEQUENCE [LARGE SCALE GENOMIC DNA]</scope>
    <source>
        <strain evidence="1 2">DSM 103736</strain>
    </source>
</reference>
<sequence>MNAKKLCKMRRLERRRKVREQAVAGKSLENKIAQTLSGMSRTTCKAIDMAAVGVKEEVGSGSYCLPGVAMYRTKKSKSENITAQV</sequence>
<keyword evidence="2" id="KW-1185">Reference proteome</keyword>
<name>A0A370R2U1_9GAMM</name>
<dbReference type="AlphaFoldDB" id="A0A370R2U1"/>
<dbReference type="Proteomes" id="UP000254848">
    <property type="component" value="Unassembled WGS sequence"/>
</dbReference>
<evidence type="ECO:0000313" key="1">
    <source>
        <dbReference type="EMBL" id="RDK96718.1"/>
    </source>
</evidence>
<dbReference type="RefSeq" id="WP_115456514.1">
    <property type="nucleotide sequence ID" value="NZ_QRAP01000001.1"/>
</dbReference>
<gene>
    <name evidence="1" type="ORF">C8D90_101154</name>
</gene>
<protein>
    <submittedName>
        <fullName evidence="1">Uncharacterized protein</fullName>
    </submittedName>
</protein>
<comment type="caution">
    <text evidence="1">The sequence shown here is derived from an EMBL/GenBank/DDBJ whole genome shotgun (WGS) entry which is preliminary data.</text>
</comment>
<dbReference type="EMBL" id="QRAP01000001">
    <property type="protein sequence ID" value="RDK96718.1"/>
    <property type="molecule type" value="Genomic_DNA"/>
</dbReference>
<accession>A0A370R2U1</accession>
<proteinExistence type="predicted"/>
<evidence type="ECO:0000313" key="2">
    <source>
        <dbReference type="Proteomes" id="UP000254848"/>
    </source>
</evidence>